<dbReference type="AlphaFoldDB" id="A0A2J7R2V2"/>
<dbReference type="PANTHER" id="PTHR46717">
    <property type="entry name" value="E3 UBIQUITIN-PROTEIN LIGASE RNF180"/>
    <property type="match status" value="1"/>
</dbReference>
<organism evidence="1 2">
    <name type="scientific">Cryptotermes secundus</name>
    <dbReference type="NCBI Taxonomy" id="105785"/>
    <lineage>
        <taxon>Eukaryota</taxon>
        <taxon>Metazoa</taxon>
        <taxon>Ecdysozoa</taxon>
        <taxon>Arthropoda</taxon>
        <taxon>Hexapoda</taxon>
        <taxon>Insecta</taxon>
        <taxon>Pterygota</taxon>
        <taxon>Neoptera</taxon>
        <taxon>Polyneoptera</taxon>
        <taxon>Dictyoptera</taxon>
        <taxon>Blattodea</taxon>
        <taxon>Blattoidea</taxon>
        <taxon>Termitoidae</taxon>
        <taxon>Kalotermitidae</taxon>
        <taxon>Cryptotermitinae</taxon>
        <taxon>Cryptotermes</taxon>
    </lineage>
</organism>
<dbReference type="GO" id="GO:0042428">
    <property type="term" value="P:serotonin metabolic process"/>
    <property type="evidence" value="ECO:0007669"/>
    <property type="project" value="TreeGrafter"/>
</dbReference>
<dbReference type="GO" id="GO:0042415">
    <property type="term" value="P:norepinephrine metabolic process"/>
    <property type="evidence" value="ECO:0007669"/>
    <property type="project" value="TreeGrafter"/>
</dbReference>
<reference evidence="1 2" key="1">
    <citation type="submission" date="2017-12" db="EMBL/GenBank/DDBJ databases">
        <title>Hemimetabolous genomes reveal molecular basis of termite eusociality.</title>
        <authorList>
            <person name="Harrison M.C."/>
            <person name="Jongepier E."/>
            <person name="Robertson H.M."/>
            <person name="Arning N."/>
            <person name="Bitard-Feildel T."/>
            <person name="Chao H."/>
            <person name="Childers C.P."/>
            <person name="Dinh H."/>
            <person name="Doddapaneni H."/>
            <person name="Dugan S."/>
            <person name="Gowin J."/>
            <person name="Greiner C."/>
            <person name="Han Y."/>
            <person name="Hu H."/>
            <person name="Hughes D.S.T."/>
            <person name="Huylmans A.-K."/>
            <person name="Kemena C."/>
            <person name="Kremer L.P.M."/>
            <person name="Lee S.L."/>
            <person name="Lopez-Ezquerra A."/>
            <person name="Mallet L."/>
            <person name="Monroy-Kuhn J.M."/>
            <person name="Moser A."/>
            <person name="Murali S.C."/>
            <person name="Muzny D.M."/>
            <person name="Otani S."/>
            <person name="Piulachs M.-D."/>
            <person name="Poelchau M."/>
            <person name="Qu J."/>
            <person name="Schaub F."/>
            <person name="Wada-Katsumata A."/>
            <person name="Worley K.C."/>
            <person name="Xie Q."/>
            <person name="Ylla G."/>
            <person name="Poulsen M."/>
            <person name="Gibbs R.A."/>
            <person name="Schal C."/>
            <person name="Richards S."/>
            <person name="Belles X."/>
            <person name="Korb J."/>
            <person name="Bornberg-Bauer E."/>
        </authorList>
    </citation>
    <scope>NUCLEOTIDE SEQUENCE [LARGE SCALE GENOMIC DNA]</scope>
    <source>
        <tissue evidence="1">Whole body</tissue>
    </source>
</reference>
<protein>
    <submittedName>
        <fullName evidence="1">Uncharacterized protein</fullName>
    </submittedName>
</protein>
<dbReference type="InterPro" id="IPR033263">
    <property type="entry name" value="RNF180"/>
</dbReference>
<dbReference type="EMBL" id="NEVH01007825">
    <property type="protein sequence ID" value="PNF35168.1"/>
    <property type="molecule type" value="Genomic_DNA"/>
</dbReference>
<name>A0A2J7R2V2_9NEOP</name>
<dbReference type="GO" id="GO:0000209">
    <property type="term" value="P:protein polyubiquitination"/>
    <property type="evidence" value="ECO:0007669"/>
    <property type="project" value="InterPro"/>
</dbReference>
<gene>
    <name evidence="1" type="ORF">B7P43_G08767</name>
</gene>
<dbReference type="OrthoDB" id="2017893at2759"/>
<sequence length="164" mass="18105">MSLKCRKCRQVLLTQHDAVLTAHGEHIGANAACAAVQFGAVFYLQEDRLPAWIETIVDKVIFSMKFSYFCAAECSDYGLLDGDTAILQVMRAQSKHLLLPPTPYLPPEGWVKGRLHCPKCQGRVGAFDFVSGQKCACGLCLLPAVHLIRSKVDQEACVVPQERE</sequence>
<proteinExistence type="predicted"/>
<dbReference type="InParanoid" id="A0A2J7R2V2"/>
<dbReference type="GO" id="GO:0005789">
    <property type="term" value="C:endoplasmic reticulum membrane"/>
    <property type="evidence" value="ECO:0007669"/>
    <property type="project" value="TreeGrafter"/>
</dbReference>
<dbReference type="GO" id="GO:0031624">
    <property type="term" value="F:ubiquitin conjugating enzyme binding"/>
    <property type="evidence" value="ECO:0007669"/>
    <property type="project" value="TreeGrafter"/>
</dbReference>
<comment type="caution">
    <text evidence="1">The sequence shown here is derived from an EMBL/GenBank/DDBJ whole genome shotgun (WGS) entry which is preliminary data.</text>
</comment>
<dbReference type="STRING" id="105785.A0A2J7R2V2"/>
<evidence type="ECO:0000313" key="1">
    <source>
        <dbReference type="EMBL" id="PNF35168.1"/>
    </source>
</evidence>
<dbReference type="PANTHER" id="PTHR46717:SF1">
    <property type="entry name" value="E3 UBIQUITIN-PROTEIN LIGASE RNF180"/>
    <property type="match status" value="1"/>
</dbReference>
<dbReference type="Proteomes" id="UP000235965">
    <property type="component" value="Unassembled WGS sequence"/>
</dbReference>
<keyword evidence="2" id="KW-1185">Reference proteome</keyword>
<dbReference type="GO" id="GO:0032436">
    <property type="term" value="P:positive regulation of proteasomal ubiquitin-dependent protein catabolic process"/>
    <property type="evidence" value="ECO:0007669"/>
    <property type="project" value="TreeGrafter"/>
</dbReference>
<dbReference type="GO" id="GO:0061630">
    <property type="term" value="F:ubiquitin protein ligase activity"/>
    <property type="evidence" value="ECO:0007669"/>
    <property type="project" value="InterPro"/>
</dbReference>
<accession>A0A2J7R2V2</accession>
<evidence type="ECO:0000313" key="2">
    <source>
        <dbReference type="Proteomes" id="UP000235965"/>
    </source>
</evidence>